<proteinExistence type="predicted"/>
<keyword evidence="3" id="KW-0255">Endonuclease</keyword>
<sequence>MERKVTRSDDRSKYKAVAPGDLTYNMMRAWQGGFGTVTVHGMVSPAYVVARPMCDSLTSHIEMLLRTPTAIAEIKRYSRGITDFRLRLYWEDFKGLQIALPPMAEQLAIAAFLDHETGKIDALVAEQEKLLTLLAEKRQATISHAVTRGLKPDAPMKDSGVAWLGEVPAHWDVKPLRYCISFQEGPGILAVDFHDEGVPLLRVSGVQQYWASLEGCNYLDPERVAEKWEHFRLEKDDLLISASASMGTVCEVGNETVGAIPYTGLIRLRGIPGEMRKGFIRHLAISNQFSIQIELLKAGATIQHFGPTHLSQMVVAKPPIEEQEQISEFVDSELLKFDALKAEANRAIDLLKERRSALIAAAVTGKIDVRGAVAQQQEELAA</sequence>
<accession>A0A3G8H4J9</accession>
<evidence type="ECO:0000313" key="3">
    <source>
        <dbReference type="EMBL" id="AZG15326.1"/>
    </source>
</evidence>
<protein>
    <submittedName>
        <fullName evidence="3">Restriction endonuclease subunit S</fullName>
    </submittedName>
</protein>
<dbReference type="GO" id="GO:0009307">
    <property type="term" value="P:DNA restriction-modification system"/>
    <property type="evidence" value="ECO:0007669"/>
    <property type="project" value="UniProtKB-KW"/>
</dbReference>
<evidence type="ECO:0000256" key="1">
    <source>
        <dbReference type="ARBA" id="ARBA00022747"/>
    </source>
</evidence>
<keyword evidence="1" id="KW-0680">Restriction system</keyword>
<dbReference type="GO" id="GO:0003677">
    <property type="term" value="F:DNA binding"/>
    <property type="evidence" value="ECO:0007669"/>
    <property type="project" value="UniProtKB-KW"/>
</dbReference>
<dbReference type="PANTHER" id="PTHR43140:SF1">
    <property type="entry name" value="TYPE I RESTRICTION ENZYME ECOKI SPECIFICITY SUBUNIT"/>
    <property type="match status" value="1"/>
</dbReference>
<dbReference type="Proteomes" id="UP000270411">
    <property type="component" value="Chromosome 1"/>
</dbReference>
<dbReference type="PANTHER" id="PTHR43140">
    <property type="entry name" value="TYPE-1 RESTRICTION ENZYME ECOKI SPECIFICITY PROTEIN"/>
    <property type="match status" value="1"/>
</dbReference>
<gene>
    <name evidence="3" type="ORF">EHF44_10235</name>
</gene>
<dbReference type="EMBL" id="CP033969">
    <property type="protein sequence ID" value="AZG15326.1"/>
    <property type="molecule type" value="Genomic_DNA"/>
</dbReference>
<name>A0A3G8H4J9_9BURK</name>
<keyword evidence="2" id="KW-0238">DNA-binding</keyword>
<dbReference type="InterPro" id="IPR051212">
    <property type="entry name" value="Type-I_RE_S_subunit"/>
</dbReference>
<dbReference type="REBASE" id="300723">
    <property type="entry name" value="S.Cpa614ORF10240P"/>
</dbReference>
<reference evidence="4" key="1">
    <citation type="submission" date="2018-11" db="EMBL/GenBank/DDBJ databases">
        <title>FDA dAtabase for Regulatory Grade micrObial Sequences (FDA-ARGOS): Supporting development and validation of Infectious Disease Dx tests.</title>
        <authorList>
            <person name="Goldberg B."/>
            <person name="Campos J."/>
            <person name="Tallon L."/>
            <person name="Sadzewicz L."/>
            <person name="Zhao X."/>
            <person name="Vavikolanu K."/>
            <person name="Mehta A."/>
            <person name="Aluvathingal J."/>
            <person name="Nadendla S."/>
            <person name="Geyer C."/>
            <person name="Nandy P."/>
            <person name="Yan Y."/>
            <person name="Sichtig H."/>
        </authorList>
    </citation>
    <scope>NUCLEOTIDE SEQUENCE [LARGE SCALE GENOMIC DNA]</scope>
    <source>
        <strain evidence="4">FDAARGOS_614</strain>
    </source>
</reference>
<dbReference type="AlphaFoldDB" id="A0A3G8H4J9"/>
<evidence type="ECO:0000313" key="4">
    <source>
        <dbReference type="Proteomes" id="UP000270411"/>
    </source>
</evidence>
<organism evidence="3 4">
    <name type="scientific">Cupriavidus pauculus</name>
    <dbReference type="NCBI Taxonomy" id="82633"/>
    <lineage>
        <taxon>Bacteria</taxon>
        <taxon>Pseudomonadati</taxon>
        <taxon>Pseudomonadota</taxon>
        <taxon>Betaproteobacteria</taxon>
        <taxon>Burkholderiales</taxon>
        <taxon>Burkholderiaceae</taxon>
        <taxon>Cupriavidus</taxon>
    </lineage>
</organism>
<evidence type="ECO:0000256" key="2">
    <source>
        <dbReference type="ARBA" id="ARBA00023125"/>
    </source>
</evidence>
<dbReference type="Gene3D" id="3.90.220.20">
    <property type="entry name" value="DNA methylase specificity domains"/>
    <property type="match status" value="2"/>
</dbReference>
<dbReference type="KEGG" id="cpau:EHF44_10235"/>
<dbReference type="OrthoDB" id="5298944at2"/>
<dbReference type="SUPFAM" id="SSF116734">
    <property type="entry name" value="DNA methylase specificity domain"/>
    <property type="match status" value="2"/>
</dbReference>
<keyword evidence="3" id="KW-0378">Hydrolase</keyword>
<dbReference type="GO" id="GO:0004519">
    <property type="term" value="F:endonuclease activity"/>
    <property type="evidence" value="ECO:0007669"/>
    <property type="project" value="UniProtKB-KW"/>
</dbReference>
<keyword evidence="3" id="KW-0540">Nuclease</keyword>
<dbReference type="Gene3D" id="1.10.287.1120">
    <property type="entry name" value="Bipartite methylase S protein"/>
    <property type="match status" value="1"/>
</dbReference>
<dbReference type="InterPro" id="IPR044946">
    <property type="entry name" value="Restrct_endonuc_typeI_TRD_sf"/>
</dbReference>